<keyword evidence="8" id="KW-1185">Reference proteome</keyword>
<dbReference type="GeneID" id="28721720"/>
<evidence type="ECO:0000256" key="3">
    <source>
        <dbReference type="ARBA" id="ARBA00037270"/>
    </source>
</evidence>
<name>A0A109UY31_9SACH</name>
<dbReference type="Gene3D" id="2.130.10.10">
    <property type="entry name" value="YVTN repeat-like/Quinoprotein amine dehydrogenase"/>
    <property type="match status" value="1"/>
</dbReference>
<dbReference type="InterPro" id="IPR051150">
    <property type="entry name" value="SWT21/TCAB1_mRNA_Telomere"/>
</dbReference>
<comment type="subunit">
    <text evidence="5">Associates with snRNPs.</text>
</comment>
<reference evidence="7 8" key="1">
    <citation type="submission" date="2016-01" db="EMBL/GenBank/DDBJ databases">
        <title>Genome sequence of the yeast Holleya sinecauda.</title>
        <authorList>
            <person name="Dietrich F.S."/>
        </authorList>
    </citation>
    <scope>NUCLEOTIDE SEQUENCE [LARGE SCALE GENOMIC DNA]</scope>
    <source>
        <strain evidence="7 8">ATCC 58844</strain>
    </source>
</reference>
<dbReference type="AlphaFoldDB" id="A0A109UY31"/>
<keyword evidence="1" id="KW-0507">mRNA processing</keyword>
<protein>
    <recommendedName>
        <fullName evidence="6">Protein SWT21</fullName>
    </recommendedName>
</protein>
<dbReference type="GO" id="GO:0006397">
    <property type="term" value="P:mRNA processing"/>
    <property type="evidence" value="ECO:0007669"/>
    <property type="project" value="UniProtKB-KW"/>
</dbReference>
<comment type="similarity">
    <text evidence="4">Belongs to the SWT21 family.</text>
</comment>
<evidence type="ECO:0000256" key="4">
    <source>
        <dbReference type="ARBA" id="ARBA00038156"/>
    </source>
</evidence>
<dbReference type="InterPro" id="IPR015943">
    <property type="entry name" value="WD40/YVTN_repeat-like_dom_sf"/>
</dbReference>
<dbReference type="Proteomes" id="UP000243052">
    <property type="component" value="Chromosome ii"/>
</dbReference>
<dbReference type="STRING" id="45286.A0A109UY31"/>
<dbReference type="PANTHER" id="PTHR13211">
    <property type="entry name" value="TELOMERASE CAJAL BODY PROTEIN 1"/>
    <property type="match status" value="1"/>
</dbReference>
<dbReference type="RefSeq" id="XP_017986418.1">
    <property type="nucleotide sequence ID" value="XM_018130929.1"/>
</dbReference>
<sequence>MNILASTGDDFYGRGRASIWEKEDNSWYRMMRASDYQYPKLHVPTYNDYAGIANSEDCSVVLCQGISWACDGTSLVAVHDDFGIRQYLIPEGSNMKLAPFHRFFKSQSLLSHAVHPGHSLFEDDDSHKVILVSSHDLPVQMYSLSTHNDDQQLKSLFNYSTANTANEKFMSVYGISFVDYSQFLTGSARNTICLYDVARTNPIWTSQTTRRVCGKSNHRAIVSCFDEVNERHDEVRYAGTYKSELIRVDPRTGHIATWKSLKGTGHGIYQILRSDNGHYLYILQRNSKIISVVDIRYSMSTVNELHLPFKILKQKMWATYSTTYGILVGNEDGRILRWSRDSSEFGGLTNTGAPDADASTPTLLVDLEMPSCRINNIQQSPKAANTFAVSYTSDKFDTTDPNPLSGIMLLEL</sequence>
<dbReference type="SUPFAM" id="SSF101898">
    <property type="entry name" value="NHL repeat"/>
    <property type="match status" value="1"/>
</dbReference>
<organism evidence="7 8">
    <name type="scientific">Eremothecium sinecaudum</name>
    <dbReference type="NCBI Taxonomy" id="45286"/>
    <lineage>
        <taxon>Eukaryota</taxon>
        <taxon>Fungi</taxon>
        <taxon>Dikarya</taxon>
        <taxon>Ascomycota</taxon>
        <taxon>Saccharomycotina</taxon>
        <taxon>Saccharomycetes</taxon>
        <taxon>Saccharomycetales</taxon>
        <taxon>Saccharomycetaceae</taxon>
        <taxon>Eremothecium</taxon>
    </lineage>
</organism>
<comment type="function">
    <text evidence="3">Involved in mRNA splicing. Helps to stabilize the U1 snRNP-5' splice site interaction.</text>
</comment>
<evidence type="ECO:0000256" key="5">
    <source>
        <dbReference type="ARBA" id="ARBA00038575"/>
    </source>
</evidence>
<evidence type="ECO:0000313" key="7">
    <source>
        <dbReference type="EMBL" id="AMD19422.1"/>
    </source>
</evidence>
<dbReference type="EMBL" id="CP014242">
    <property type="protein sequence ID" value="AMD19422.1"/>
    <property type="molecule type" value="Genomic_DNA"/>
</dbReference>
<evidence type="ECO:0000256" key="1">
    <source>
        <dbReference type="ARBA" id="ARBA00022664"/>
    </source>
</evidence>
<proteinExistence type="inferred from homology"/>
<evidence type="ECO:0000256" key="6">
    <source>
        <dbReference type="ARBA" id="ARBA00040352"/>
    </source>
</evidence>
<keyword evidence="2" id="KW-0508">mRNA splicing</keyword>
<gene>
    <name evidence="7" type="ORF">AW171_hschr21252</name>
</gene>
<dbReference type="PANTHER" id="PTHR13211:SF0">
    <property type="entry name" value="TELOMERASE CAJAL BODY PROTEIN 1"/>
    <property type="match status" value="1"/>
</dbReference>
<dbReference type="GO" id="GO:0008380">
    <property type="term" value="P:RNA splicing"/>
    <property type="evidence" value="ECO:0007669"/>
    <property type="project" value="UniProtKB-KW"/>
</dbReference>
<evidence type="ECO:0000256" key="2">
    <source>
        <dbReference type="ARBA" id="ARBA00023187"/>
    </source>
</evidence>
<accession>A0A109UY31</accession>
<evidence type="ECO:0000313" key="8">
    <source>
        <dbReference type="Proteomes" id="UP000243052"/>
    </source>
</evidence>
<dbReference type="OrthoDB" id="239865at2759"/>